<dbReference type="Gene3D" id="3.30.70.1050">
    <property type="entry name" value="Trigger factor ribosome-binding domain"/>
    <property type="match status" value="1"/>
</dbReference>
<dbReference type="KEGG" id="wvi:Weevi_1453"/>
<dbReference type="STRING" id="865938.Weevi_1453"/>
<keyword evidence="4" id="KW-1185">Reference proteome</keyword>
<evidence type="ECO:0000259" key="2">
    <source>
        <dbReference type="Pfam" id="PF05697"/>
    </source>
</evidence>
<dbReference type="OrthoDB" id="9767721at2"/>
<dbReference type="InterPro" id="IPR005215">
    <property type="entry name" value="Trig_fac"/>
</dbReference>
<dbReference type="InterPro" id="IPR036611">
    <property type="entry name" value="Trigger_fac_ribosome-bd_sf"/>
</dbReference>
<dbReference type="PIRSF" id="PIRSF003095">
    <property type="entry name" value="Trigger_factor"/>
    <property type="match status" value="1"/>
</dbReference>
<reference evidence="3 4" key="1">
    <citation type="journal article" date="2011" name="Stand. Genomic Sci.">
        <title>Complete genome sequence of Weeksella virosa type strain (9751).</title>
        <authorList>
            <person name="Lang E."/>
            <person name="Teshima H."/>
            <person name="Lucas S."/>
            <person name="Lapidus A."/>
            <person name="Hammon N."/>
            <person name="Deshpande S."/>
            <person name="Nolan M."/>
            <person name="Cheng J.F."/>
            <person name="Pitluck S."/>
            <person name="Liolios K."/>
            <person name="Pagani I."/>
            <person name="Mikhailova N."/>
            <person name="Ivanova N."/>
            <person name="Mavromatis K."/>
            <person name="Pati A."/>
            <person name="Tapia R."/>
            <person name="Han C."/>
            <person name="Goodwin L."/>
            <person name="Chen A."/>
            <person name="Palaniappan K."/>
            <person name="Land M."/>
            <person name="Hauser L."/>
            <person name="Chang Y.J."/>
            <person name="Jeffries C.D."/>
            <person name="Brambilla E.M."/>
            <person name="Kopitz M."/>
            <person name="Rohde M."/>
            <person name="Goker M."/>
            <person name="Tindall B.J."/>
            <person name="Detter J.C."/>
            <person name="Woyke T."/>
            <person name="Bristow J."/>
            <person name="Eisen J.A."/>
            <person name="Markowitz V."/>
            <person name="Hugenholtz P."/>
            <person name="Klenk H.P."/>
            <person name="Kyrpides N.C."/>
        </authorList>
    </citation>
    <scope>NUCLEOTIDE SEQUENCE [LARGE SCALE GENOMIC DNA]</scope>
    <source>
        <strain evidence="4">ATCC 43766 / DSM 16922 / JCM 21250 / NBRC 16016 / NCTC 11634 / CL345/78</strain>
    </source>
</reference>
<dbReference type="Gene3D" id="1.10.3120.10">
    <property type="entry name" value="Trigger factor, C-terminal domain"/>
    <property type="match status" value="1"/>
</dbReference>
<dbReference type="Proteomes" id="UP000008641">
    <property type="component" value="Chromosome"/>
</dbReference>
<dbReference type="InterPro" id="IPR037041">
    <property type="entry name" value="Trigger_fac_C_sf"/>
</dbReference>
<evidence type="ECO:0000313" key="4">
    <source>
        <dbReference type="Proteomes" id="UP000008641"/>
    </source>
</evidence>
<protein>
    <submittedName>
        <fullName evidence="3">Trigger factor</fullName>
    </submittedName>
</protein>
<dbReference type="SUPFAM" id="SSF102735">
    <property type="entry name" value="Trigger factor ribosome-binding domain"/>
    <property type="match status" value="1"/>
</dbReference>
<evidence type="ECO:0000256" key="1">
    <source>
        <dbReference type="SAM" id="Coils"/>
    </source>
</evidence>
<dbReference type="NCBIfam" id="TIGR00115">
    <property type="entry name" value="tig"/>
    <property type="match status" value="1"/>
</dbReference>
<accession>F0NYM3</accession>
<dbReference type="SUPFAM" id="SSF109998">
    <property type="entry name" value="Triger factor/SurA peptide-binding domain-like"/>
    <property type="match status" value="1"/>
</dbReference>
<evidence type="ECO:0000313" key="3">
    <source>
        <dbReference type="EMBL" id="ADX68154.1"/>
    </source>
</evidence>
<organism evidence="3 4">
    <name type="scientific">Weeksella virosa (strain ATCC 43766 / DSM 16922 / JCM 21250 / CCUG 30538 / CDC 9751 / IAM 14551 / NBRC 16016 / NCTC 11634 / CL345/78)</name>
    <dbReference type="NCBI Taxonomy" id="865938"/>
    <lineage>
        <taxon>Bacteria</taxon>
        <taxon>Pseudomonadati</taxon>
        <taxon>Bacteroidota</taxon>
        <taxon>Flavobacteriia</taxon>
        <taxon>Flavobacteriales</taxon>
        <taxon>Weeksellaceae</taxon>
        <taxon>Weeksella</taxon>
    </lineage>
</organism>
<feature type="coiled-coil region" evidence="1">
    <location>
        <begin position="314"/>
        <end position="370"/>
    </location>
</feature>
<name>F0NYM3_WEEVC</name>
<feature type="domain" description="Trigger factor ribosome-binding bacterial" evidence="2">
    <location>
        <begin position="1"/>
        <end position="144"/>
    </location>
</feature>
<keyword evidence="1" id="KW-0175">Coiled coil</keyword>
<gene>
    <name evidence="3" type="ordered locus">Weevi_1453</name>
</gene>
<proteinExistence type="predicted"/>
<dbReference type="AlphaFoldDB" id="F0NYM3"/>
<dbReference type="InterPro" id="IPR027304">
    <property type="entry name" value="Trigger_fact/SurA_dom_sf"/>
</dbReference>
<dbReference type="GO" id="GO:0015031">
    <property type="term" value="P:protein transport"/>
    <property type="evidence" value="ECO:0007669"/>
    <property type="project" value="InterPro"/>
</dbReference>
<dbReference type="InterPro" id="IPR008881">
    <property type="entry name" value="Trigger_fac_ribosome-bd_bac"/>
</dbReference>
<dbReference type="RefSeq" id="WP_013598543.1">
    <property type="nucleotide sequence ID" value="NC_015144.1"/>
</dbReference>
<dbReference type="EMBL" id="CP002455">
    <property type="protein sequence ID" value="ADX68154.1"/>
    <property type="molecule type" value="Genomic_DNA"/>
</dbReference>
<dbReference type="GO" id="GO:0006457">
    <property type="term" value="P:protein folding"/>
    <property type="evidence" value="ECO:0007669"/>
    <property type="project" value="InterPro"/>
</dbReference>
<dbReference type="eggNOG" id="COG0544">
    <property type="taxonomic scope" value="Bacteria"/>
</dbReference>
<sequence>MNITKNTTGNLSAVISVAIDKADYQEKVDDVLKQYKKTANIKGFRKGHVPMSFVKKQYEKPVIFDVVNELLQKELNNYINEEKISILGNPIPVAQDNIDWDADQLTFDFEIGLAPEIEVDLKAIEVPAYEIYVSDEEVDKYVKNFAQRYGKMENVDTVEENTVLKVEVKEKENEDAVKNAYIRLDEVKDQKVFVGKKVNDTFDINTKEIFEEEENAENVFNLSKEAFVDGGVELVMTIKEINKITDAAIDQELFDKVYGEGSVDSEEAFRDKIKSESEKMYAKETDRQLMNEVVEKVIENTKVELPEEFLIKWLQFSNENITSEEQAKDELEKISKSLKYQLIESRLAEAKEIEVTADEVKAEAEKAIREQLAMYGQNAIPEETMQSIIGSALTNQEEYNRLSYQVFTDKMLAVYKEGVKMSPKKVTLDEFIAIVTKENKDLEEEA</sequence>
<dbReference type="Pfam" id="PF05697">
    <property type="entry name" value="Trigger_N"/>
    <property type="match status" value="1"/>
</dbReference>
<reference evidence="4" key="2">
    <citation type="journal article" date="2011" name="Stand. Genomic Sci.">
        <title>Complete genome sequence of Weeksella virosa type strain (9751T).</title>
        <authorList>
            <person name="Lang E."/>
            <person name="Teshima H."/>
            <person name="Lucas S."/>
            <person name="Lapidus A."/>
            <person name="Hammon N."/>
            <person name="Deshpande S."/>
            <person name="Nolan M."/>
            <person name="Cheng J."/>
            <person name="Pitluck S."/>
            <person name="Liolios K."/>
            <person name="Pagani I."/>
            <person name="Mikhailova N."/>
            <person name="Ivanova N."/>
            <person name="Mavromatis K."/>
            <person name="Pati A."/>
            <person name="Tapia R."/>
            <person name="Han C."/>
            <person name="Goodwin L."/>
            <person name="Chen A."/>
            <person name="Palaniappan K."/>
            <person name="Land M."/>
            <person name="Hauser L."/>
            <person name="Chang Y."/>
            <person name="Jeffries C."/>
            <person name="Brambilla E."/>
            <person name="Kopitz M."/>
            <person name="Rohde M."/>
            <person name="Goker M."/>
            <person name="Tindall B."/>
            <person name="Detter J."/>
            <person name="Woyke T."/>
            <person name="Bristow J."/>
            <person name="Eisen J."/>
            <person name="Markowitz V."/>
            <person name="Hugenholtz P."/>
            <person name="Klenk H."/>
            <person name="Kyrpides N."/>
        </authorList>
    </citation>
    <scope>NUCLEOTIDE SEQUENCE [LARGE SCALE GENOMIC DNA]</scope>
    <source>
        <strain evidence="4">ATCC 43766 / DSM 16922 / JCM 21250 / NBRC 16016 / NCTC 11634 / CL345/78</strain>
    </source>
</reference>
<dbReference type="HOGENOM" id="CLU_045516_0_0_10"/>